<name>A0ABP4PZH6_9ACTN</name>
<dbReference type="Gene3D" id="1.10.620.20">
    <property type="entry name" value="Ribonucleotide Reductase, subunit A"/>
    <property type="match status" value="1"/>
</dbReference>
<dbReference type="RefSeq" id="WP_344238527.1">
    <property type="nucleotide sequence ID" value="NZ_BAAAPH010000022.1"/>
</dbReference>
<protein>
    <submittedName>
        <fullName evidence="1">Ferritin-like domain-containing protein</fullName>
    </submittedName>
</protein>
<dbReference type="SUPFAM" id="SSF47240">
    <property type="entry name" value="Ferritin-like"/>
    <property type="match status" value="1"/>
</dbReference>
<reference evidence="2" key="1">
    <citation type="journal article" date="2019" name="Int. J. Syst. Evol. Microbiol.">
        <title>The Global Catalogue of Microorganisms (GCM) 10K type strain sequencing project: providing services to taxonomists for standard genome sequencing and annotation.</title>
        <authorList>
            <consortium name="The Broad Institute Genomics Platform"/>
            <consortium name="The Broad Institute Genome Sequencing Center for Infectious Disease"/>
            <person name="Wu L."/>
            <person name="Ma J."/>
        </authorList>
    </citation>
    <scope>NUCLEOTIDE SEQUENCE [LARGE SCALE GENOMIC DNA]</scope>
    <source>
        <strain evidence="2">JCM 15572</strain>
    </source>
</reference>
<evidence type="ECO:0000313" key="2">
    <source>
        <dbReference type="Proteomes" id="UP001501705"/>
    </source>
</evidence>
<keyword evidence="2" id="KW-1185">Reference proteome</keyword>
<proteinExistence type="predicted"/>
<organism evidence="1 2">
    <name type="scientific">Kribbella hippodromi</name>
    <dbReference type="NCBI Taxonomy" id="434347"/>
    <lineage>
        <taxon>Bacteria</taxon>
        <taxon>Bacillati</taxon>
        <taxon>Actinomycetota</taxon>
        <taxon>Actinomycetes</taxon>
        <taxon>Propionibacteriales</taxon>
        <taxon>Kribbellaceae</taxon>
        <taxon>Kribbella</taxon>
    </lineage>
</organism>
<dbReference type="Proteomes" id="UP001501705">
    <property type="component" value="Unassembled WGS sequence"/>
</dbReference>
<dbReference type="InterPro" id="IPR012348">
    <property type="entry name" value="RNR-like"/>
</dbReference>
<comment type="caution">
    <text evidence="1">The sequence shown here is derived from an EMBL/GenBank/DDBJ whole genome shotgun (WGS) entry which is preliminary data.</text>
</comment>
<dbReference type="EMBL" id="BAAAPH010000022">
    <property type="protein sequence ID" value="GAA1594315.1"/>
    <property type="molecule type" value="Genomic_DNA"/>
</dbReference>
<dbReference type="InterPro" id="IPR009078">
    <property type="entry name" value="Ferritin-like_SF"/>
</dbReference>
<accession>A0ABP4PZH6</accession>
<sequence length="263" mass="30209">MSFDVATYATTAQRLQWDDLDLDAFRHDRLSDGALSCLRYMSDVETHTVCYLRDLLVTPSHTDPEITTFLTMWNYEEYWHGEVLDQVLELHDIPTGPEHTRAMRKRLGWRDRVSPIVQSLLANAIGPDFVATHMAWGAINEWCTHAGYSRFVAVEQHPLLTELLHRIAKQETRHIAFYNSQARQRLEHSTRAQHITRFALQHKWGIVGSTVMPEDDVRHLLTYLFGGPDGRTAAQRIDAKIDTLPGQSGLHLVEHQLDTYDIA</sequence>
<evidence type="ECO:0000313" key="1">
    <source>
        <dbReference type="EMBL" id="GAA1594315.1"/>
    </source>
</evidence>
<gene>
    <name evidence="1" type="ORF">GCM10009804_58650</name>
</gene>